<feature type="compositionally biased region" description="Polar residues" evidence="14">
    <location>
        <begin position="1482"/>
        <end position="1491"/>
    </location>
</feature>
<feature type="compositionally biased region" description="Low complexity" evidence="14">
    <location>
        <begin position="1455"/>
        <end position="1467"/>
    </location>
</feature>
<reference evidence="17" key="1">
    <citation type="submission" date="2020-10" db="EMBL/GenBank/DDBJ databases">
        <authorList>
            <person name="Han B."/>
            <person name="Lu T."/>
            <person name="Zhao Q."/>
            <person name="Huang X."/>
            <person name="Zhao Y."/>
        </authorList>
    </citation>
    <scope>NUCLEOTIDE SEQUENCE</scope>
</reference>
<dbReference type="GO" id="GO:0045814">
    <property type="term" value="P:negative regulation of gene expression, epigenetic"/>
    <property type="evidence" value="ECO:0007669"/>
    <property type="project" value="TreeGrafter"/>
</dbReference>
<keyword evidence="5" id="KW-0862">Zinc</keyword>
<feature type="domain" description="Homeobox" evidence="16">
    <location>
        <begin position="823"/>
        <end position="866"/>
    </location>
</feature>
<dbReference type="Gene3D" id="3.30.40.10">
    <property type="entry name" value="Zinc/RING finger domain, C3HC4 (zinc finger)"/>
    <property type="match status" value="1"/>
</dbReference>
<dbReference type="GO" id="GO:0000981">
    <property type="term" value="F:DNA-binding transcription factor activity, RNA polymerase II-specific"/>
    <property type="evidence" value="ECO:0007669"/>
    <property type="project" value="InterPro"/>
</dbReference>
<proteinExistence type="inferred from homology"/>
<dbReference type="InterPro" id="IPR017970">
    <property type="entry name" value="Homeobox_CS"/>
</dbReference>
<evidence type="ECO:0000256" key="7">
    <source>
        <dbReference type="ARBA" id="ARBA00023125"/>
    </source>
</evidence>
<evidence type="ECO:0000256" key="8">
    <source>
        <dbReference type="ARBA" id="ARBA00023155"/>
    </source>
</evidence>
<dbReference type="InterPro" id="IPR045876">
    <property type="entry name" value="PRHA-like_PHD-finger"/>
</dbReference>
<feature type="compositionally biased region" description="Polar residues" evidence="14">
    <location>
        <begin position="1023"/>
        <end position="1046"/>
    </location>
</feature>
<feature type="compositionally biased region" description="Basic and acidic residues" evidence="14">
    <location>
        <begin position="785"/>
        <end position="799"/>
    </location>
</feature>
<name>A0A811P8T0_9POAL</name>
<dbReference type="InterPro" id="IPR019786">
    <property type="entry name" value="Zinc_finger_PHD-type_CS"/>
</dbReference>
<dbReference type="FunFam" id="3.30.40.10:FF:000433">
    <property type="entry name" value="Putative homeodomain-like transcription factor superfamily protein"/>
    <property type="match status" value="1"/>
</dbReference>
<feature type="compositionally biased region" description="Basic and acidic residues" evidence="14">
    <location>
        <begin position="212"/>
        <end position="226"/>
    </location>
</feature>
<keyword evidence="10 11" id="KW-0539">Nucleus</keyword>
<comment type="similarity">
    <text evidence="2">Belongs to the PHD-associated homeobox family.</text>
</comment>
<dbReference type="Gene3D" id="1.10.10.60">
    <property type="entry name" value="Homeodomain-like"/>
    <property type="match status" value="2"/>
</dbReference>
<feature type="domain" description="PHD-type" evidence="15">
    <location>
        <begin position="480"/>
        <end position="537"/>
    </location>
</feature>
<dbReference type="GO" id="GO:0003677">
    <property type="term" value="F:DNA binding"/>
    <property type="evidence" value="ECO:0007669"/>
    <property type="project" value="UniProtKB-UniRule"/>
</dbReference>
<keyword evidence="18" id="KW-1185">Reference proteome</keyword>
<dbReference type="EMBL" id="CAJGYO010000006">
    <property type="protein sequence ID" value="CAD6236785.1"/>
    <property type="molecule type" value="Genomic_DNA"/>
</dbReference>
<feature type="compositionally biased region" description="Polar residues" evidence="14">
    <location>
        <begin position="990"/>
        <end position="1002"/>
    </location>
</feature>
<evidence type="ECO:0000256" key="2">
    <source>
        <dbReference type="ARBA" id="ARBA00007427"/>
    </source>
</evidence>
<dbReference type="PANTHER" id="PTHR12628">
    <property type="entry name" value="POLYCOMB-LIKE TRANSCRIPTION FACTOR"/>
    <property type="match status" value="1"/>
</dbReference>
<dbReference type="PROSITE" id="PS50071">
    <property type="entry name" value="HOMEOBOX_2"/>
    <property type="match status" value="2"/>
</dbReference>
<dbReference type="InterPro" id="IPR001965">
    <property type="entry name" value="Znf_PHD"/>
</dbReference>
<dbReference type="PROSITE" id="PS50016">
    <property type="entry name" value="ZF_PHD_2"/>
    <property type="match status" value="1"/>
</dbReference>
<evidence type="ECO:0000256" key="6">
    <source>
        <dbReference type="ARBA" id="ARBA00023015"/>
    </source>
</evidence>
<feature type="compositionally biased region" description="Polar residues" evidence="14">
    <location>
        <begin position="191"/>
        <end position="211"/>
    </location>
</feature>
<evidence type="ECO:0000256" key="9">
    <source>
        <dbReference type="ARBA" id="ARBA00023163"/>
    </source>
</evidence>
<protein>
    <submittedName>
        <fullName evidence="17">Uncharacterized protein</fullName>
    </submittedName>
</protein>
<evidence type="ECO:0000256" key="11">
    <source>
        <dbReference type="PROSITE-ProRule" id="PRU00108"/>
    </source>
</evidence>
<evidence type="ECO:0000256" key="14">
    <source>
        <dbReference type="SAM" id="MobiDB-lite"/>
    </source>
</evidence>
<feature type="region of interest" description="Disordered" evidence="14">
    <location>
        <begin position="755"/>
        <end position="799"/>
    </location>
</feature>
<evidence type="ECO:0000256" key="12">
    <source>
        <dbReference type="PROSITE-ProRule" id="PRU00146"/>
    </source>
</evidence>
<feature type="region of interest" description="Disordered" evidence="14">
    <location>
        <begin position="604"/>
        <end position="648"/>
    </location>
</feature>
<feature type="region of interest" description="Disordered" evidence="14">
    <location>
        <begin position="869"/>
        <end position="893"/>
    </location>
</feature>
<feature type="compositionally biased region" description="Polar residues" evidence="14">
    <location>
        <begin position="245"/>
        <end position="273"/>
    </location>
</feature>
<dbReference type="InterPro" id="IPR001356">
    <property type="entry name" value="HD"/>
</dbReference>
<feature type="compositionally biased region" description="Basic and acidic residues" evidence="14">
    <location>
        <begin position="1131"/>
        <end position="1142"/>
    </location>
</feature>
<dbReference type="InterPro" id="IPR013083">
    <property type="entry name" value="Znf_RING/FYVE/PHD"/>
</dbReference>
<evidence type="ECO:0000256" key="10">
    <source>
        <dbReference type="ARBA" id="ARBA00023242"/>
    </source>
</evidence>
<feature type="compositionally biased region" description="Basic and acidic residues" evidence="14">
    <location>
        <begin position="1012"/>
        <end position="1022"/>
    </location>
</feature>
<feature type="region of interest" description="Disordered" evidence="14">
    <location>
        <begin position="1"/>
        <end position="388"/>
    </location>
</feature>
<evidence type="ECO:0000259" key="15">
    <source>
        <dbReference type="PROSITE" id="PS50016"/>
    </source>
</evidence>
<comment type="subcellular location">
    <subcellularLocation>
        <location evidence="1 11 13">Nucleus</location>
    </subcellularLocation>
</comment>
<keyword evidence="4 12" id="KW-0863">Zinc-finger</keyword>
<dbReference type="GO" id="GO:0008270">
    <property type="term" value="F:zinc ion binding"/>
    <property type="evidence" value="ECO:0007669"/>
    <property type="project" value="UniProtKB-KW"/>
</dbReference>
<keyword evidence="8 11" id="KW-0371">Homeobox</keyword>
<dbReference type="SUPFAM" id="SSF57903">
    <property type="entry name" value="FYVE/PHD zinc finger"/>
    <property type="match status" value="1"/>
</dbReference>
<feature type="compositionally biased region" description="Polar residues" evidence="14">
    <location>
        <begin position="360"/>
        <end position="372"/>
    </location>
</feature>
<dbReference type="GO" id="GO:0003682">
    <property type="term" value="F:chromatin binding"/>
    <property type="evidence" value="ECO:0007669"/>
    <property type="project" value="TreeGrafter"/>
</dbReference>
<dbReference type="Pfam" id="PF00046">
    <property type="entry name" value="Homeodomain"/>
    <property type="match status" value="2"/>
</dbReference>
<feature type="DNA-binding region" description="Homeobox" evidence="11">
    <location>
        <begin position="1071"/>
        <end position="1130"/>
    </location>
</feature>
<keyword evidence="6" id="KW-0805">Transcription regulation</keyword>
<evidence type="ECO:0000313" key="17">
    <source>
        <dbReference type="EMBL" id="CAD6236785.1"/>
    </source>
</evidence>
<feature type="DNA-binding region" description="Homeobox" evidence="11">
    <location>
        <begin position="825"/>
        <end position="867"/>
    </location>
</feature>
<feature type="region of interest" description="Disordered" evidence="14">
    <location>
        <begin position="1385"/>
        <end position="1404"/>
    </location>
</feature>
<feature type="domain" description="Homeobox" evidence="16">
    <location>
        <begin position="1069"/>
        <end position="1129"/>
    </location>
</feature>
<keyword evidence="7 11" id="KW-0238">DNA-binding</keyword>
<dbReference type="PANTHER" id="PTHR12628:SF13">
    <property type="entry name" value="HOMEOBOX PROTEIN HAT3.1"/>
    <property type="match status" value="1"/>
</dbReference>
<dbReference type="InterPro" id="IPR019787">
    <property type="entry name" value="Znf_PHD-finger"/>
</dbReference>
<feature type="region of interest" description="Disordered" evidence="14">
    <location>
        <begin position="1564"/>
        <end position="1602"/>
    </location>
</feature>
<dbReference type="FunFam" id="1.10.10.60:FF:000263">
    <property type="entry name" value="Putative homeodomain-like transcription factor superfamily protein"/>
    <property type="match status" value="2"/>
</dbReference>
<feature type="compositionally biased region" description="Polar residues" evidence="14">
    <location>
        <begin position="314"/>
        <end position="324"/>
    </location>
</feature>
<feature type="compositionally biased region" description="Polar residues" evidence="14">
    <location>
        <begin position="55"/>
        <end position="71"/>
    </location>
</feature>
<dbReference type="PROSITE" id="PS01359">
    <property type="entry name" value="ZF_PHD_1"/>
    <property type="match status" value="1"/>
</dbReference>
<feature type="compositionally biased region" description="Basic and acidic residues" evidence="14">
    <location>
        <begin position="119"/>
        <end position="134"/>
    </location>
</feature>
<dbReference type="CDD" id="cd00086">
    <property type="entry name" value="homeodomain"/>
    <property type="match status" value="2"/>
</dbReference>
<dbReference type="InterPro" id="IPR011011">
    <property type="entry name" value="Znf_FYVE_PHD"/>
</dbReference>
<feature type="compositionally biased region" description="Polar residues" evidence="14">
    <location>
        <begin position="1054"/>
        <end position="1066"/>
    </location>
</feature>
<evidence type="ECO:0000313" key="18">
    <source>
        <dbReference type="Proteomes" id="UP000604825"/>
    </source>
</evidence>
<feature type="compositionally biased region" description="Basic and acidic residues" evidence="14">
    <location>
        <begin position="604"/>
        <end position="614"/>
    </location>
</feature>
<feature type="compositionally biased region" description="Polar residues" evidence="14">
    <location>
        <begin position="881"/>
        <end position="893"/>
    </location>
</feature>
<feature type="compositionally biased region" description="Polar residues" evidence="14">
    <location>
        <begin position="100"/>
        <end position="111"/>
    </location>
</feature>
<keyword evidence="9" id="KW-0804">Transcription</keyword>
<dbReference type="SUPFAM" id="SSF46689">
    <property type="entry name" value="Homeodomain-like"/>
    <property type="match status" value="2"/>
</dbReference>
<dbReference type="Proteomes" id="UP000604825">
    <property type="component" value="Unassembled WGS sequence"/>
</dbReference>
<gene>
    <name evidence="17" type="ORF">NCGR_LOCUS24593</name>
</gene>
<keyword evidence="3" id="KW-0479">Metal-binding</keyword>
<evidence type="ECO:0000256" key="4">
    <source>
        <dbReference type="ARBA" id="ARBA00022771"/>
    </source>
</evidence>
<dbReference type="SMART" id="SM00249">
    <property type="entry name" value="PHD"/>
    <property type="match status" value="1"/>
</dbReference>
<feature type="region of interest" description="Disordered" evidence="14">
    <location>
        <begin position="963"/>
        <end position="1066"/>
    </location>
</feature>
<feature type="compositionally biased region" description="Basic and acidic residues" evidence="14">
    <location>
        <begin position="869"/>
        <end position="880"/>
    </location>
</feature>
<evidence type="ECO:0000256" key="5">
    <source>
        <dbReference type="ARBA" id="ARBA00022833"/>
    </source>
</evidence>
<evidence type="ECO:0000256" key="1">
    <source>
        <dbReference type="ARBA" id="ARBA00004123"/>
    </source>
</evidence>
<feature type="region of interest" description="Disordered" evidence="14">
    <location>
        <begin position="1131"/>
        <end position="1152"/>
    </location>
</feature>
<dbReference type="PROSITE" id="PS00027">
    <property type="entry name" value="HOMEOBOX_1"/>
    <property type="match status" value="1"/>
</dbReference>
<dbReference type="CDD" id="cd15504">
    <property type="entry name" value="PHD_PRHA_like"/>
    <property type="match status" value="1"/>
</dbReference>
<feature type="compositionally biased region" description="Polar residues" evidence="14">
    <location>
        <begin position="1143"/>
        <end position="1152"/>
    </location>
</feature>
<feature type="region of interest" description="Disordered" evidence="14">
    <location>
        <begin position="1454"/>
        <end position="1520"/>
    </location>
</feature>
<dbReference type="InterPro" id="IPR009057">
    <property type="entry name" value="Homeodomain-like_sf"/>
</dbReference>
<organism evidence="17 18">
    <name type="scientific">Miscanthus lutarioriparius</name>
    <dbReference type="NCBI Taxonomy" id="422564"/>
    <lineage>
        <taxon>Eukaryota</taxon>
        <taxon>Viridiplantae</taxon>
        <taxon>Streptophyta</taxon>
        <taxon>Embryophyta</taxon>
        <taxon>Tracheophyta</taxon>
        <taxon>Spermatophyta</taxon>
        <taxon>Magnoliopsida</taxon>
        <taxon>Liliopsida</taxon>
        <taxon>Poales</taxon>
        <taxon>Poaceae</taxon>
        <taxon>PACMAD clade</taxon>
        <taxon>Panicoideae</taxon>
        <taxon>Andropogonodae</taxon>
        <taxon>Andropogoneae</taxon>
        <taxon>Saccharinae</taxon>
        <taxon>Miscanthus</taxon>
    </lineage>
</organism>
<evidence type="ECO:0000256" key="13">
    <source>
        <dbReference type="RuleBase" id="RU000682"/>
    </source>
</evidence>
<feature type="region of interest" description="Disordered" evidence="14">
    <location>
        <begin position="1355"/>
        <end position="1375"/>
    </location>
</feature>
<dbReference type="OrthoDB" id="1903104at2759"/>
<dbReference type="GO" id="GO:0005634">
    <property type="term" value="C:nucleus"/>
    <property type="evidence" value="ECO:0007669"/>
    <property type="project" value="UniProtKB-SubCell"/>
</dbReference>
<evidence type="ECO:0000259" key="16">
    <source>
        <dbReference type="PROSITE" id="PS50071"/>
    </source>
</evidence>
<accession>A0A811P8T0</accession>
<sequence length="1616" mass="175925">MGRKGSEVSPSNRYPLRSAHSSGRVLRSASANDNKDSEPLNAAAATQAAVKKRSGSQLDSPNSSVRLLRSSSKNKDEARSGPLNDRIPDKPAANKRKHASPSQVGSPSNSVRVLHSAIKNKDEACSEPLSDRIAGEPAANKRKNVNPSKLGSPSCGVRVLRSGSKAKDETCTKPLNDSAVVEPASSKRKCTSPSKVGSPSNSVRVLRSTSKYKNETCTEPLKDSDAVKPAANKRKGVSRSKERSPNSSVRVLRSASNNKIEASIDSLNNSTAGQPAAKRRKSGNSFEAGSPVKSARVKSARVLRSTLERKNEASSEPLNDSAAAQPSARKRKGGAISKTDSPKVGVRVLRSASGKKNEASSEPVNDSTSAEPTVTKRKICKPSKDRSPKKDYLKICQRIRYILNRMNYQQTFIQAYASEGWKGQSLEKIRPEKELERAKEEILQCKLRIREAFRNMDSLLSKGKLEESLFDSAGEISSEDIFCAVCGSKDVTLQNDIILCDGACDRGFHQNCLNPPLLTEDIPPGDEGWLCPACVCKADSIDALNELQGSKLSIHDSWEKVFPEAASIANGSKQVDASDLLPDHIKDSDNLALAEGHMVNEVRFSAEDDSKADDLGLPSEDSGDGDFDPAGPDSSEDQKDGLNSEVSDFTSDSDDFCAEIAKSCGQDEVSESPLSNVINRTDRMKLRAADNCSNEQNHNHAFMDMKLDQDMVLPVSSRRQVERLDYKKLYDEAYGKESSNSSDDGEWSGKELLEGSETDSLGERLHPVKRCSRRAPAGQQNNEHTPQREPLHGSESEQKTEILRSNGGYSTGRKFGPVVTQKLKVHFEKDPYPSRETKENLSEELGLTFNQVSRWFSSTRHYLRVASAKKEMHPDGHTSENNDSTTVDSLQARQPNAGVMEKLTRDRNDIVPETLMAQNNLNQGVMEKLIRDRNDNVPEEPVVQSNLNQCNIEEIPLSGTEIEMESCGQEASDSSDEEWSALSTPRKTRLQGNEKASVTESPRSTKRCSRRAAREQNNEHTQSEQLHGSASEQQTSEQLHGSASEQQTREQLHGSASEQRTEALCSNVSSGKASKYHFGPIVSQKLKEHFEKDPYPCRATKESLAQELGLTFNQISKWFSATRHYSRDAVAKNQKHPGEKTTENNNSATFDGTQAIEPSVGLIDKPTADINDMISEKLMVQINLNEGIEEDIPLSQCTRCEEEVTMTPAAISREAGPPGYGPGENFLQVSSRNTSCEQSVIMAPTAIAREVSPPGYAPGDNQGSGAPWNTSCERRLFMSPAASSREVGPPGYGPEENRGSGISWNTSSEQILFMSPTTISRELGPPGYGPGENQRCSTSCNTSCESGVFMSPVTTSRADGPPGYGPGENQENDSTSCELRMFTSPTTISREVAPPGYELTGKNKGNSASWTTNYQQGVFMSPKTISREACPPGFGSGENQGNETPWYMSSKQRAFTSPSFTSPTTISREVGSPGYGQGNQGNGASWNTSYEQGVFMSPTDISREVGPPGYGPGENQGNITSWISTNKQRMFTGPSTISSQVVLPGYSPVGIQGTGGSRSMNLEAFPPGYGPGENQRGGASGSVISPQARSVESVEFSDEARKKAIQRELRRRQKFR</sequence>
<feature type="region of interest" description="Disordered" evidence="14">
    <location>
        <begin position="1281"/>
        <end position="1301"/>
    </location>
</feature>
<evidence type="ECO:0000256" key="3">
    <source>
        <dbReference type="ARBA" id="ARBA00022723"/>
    </source>
</evidence>
<dbReference type="SMART" id="SM00389">
    <property type="entry name" value="HOX"/>
    <property type="match status" value="2"/>
</dbReference>
<dbReference type="Pfam" id="PF00628">
    <property type="entry name" value="PHD"/>
    <property type="match status" value="1"/>
</dbReference>
<comment type="caution">
    <text evidence="17">The sequence shown here is derived from an EMBL/GenBank/DDBJ whole genome shotgun (WGS) entry which is preliminary data.</text>
</comment>